<comment type="caution">
    <text evidence="1">The sequence shown here is derived from an EMBL/GenBank/DDBJ whole genome shotgun (WGS) entry which is preliminary data.</text>
</comment>
<name>A0AAD7RJW8_9TELE</name>
<evidence type="ECO:0000313" key="2">
    <source>
        <dbReference type="Proteomes" id="UP001221898"/>
    </source>
</evidence>
<organism evidence="1 2">
    <name type="scientific">Aldrovandia affinis</name>
    <dbReference type="NCBI Taxonomy" id="143900"/>
    <lineage>
        <taxon>Eukaryota</taxon>
        <taxon>Metazoa</taxon>
        <taxon>Chordata</taxon>
        <taxon>Craniata</taxon>
        <taxon>Vertebrata</taxon>
        <taxon>Euteleostomi</taxon>
        <taxon>Actinopterygii</taxon>
        <taxon>Neopterygii</taxon>
        <taxon>Teleostei</taxon>
        <taxon>Notacanthiformes</taxon>
        <taxon>Halosauridae</taxon>
        <taxon>Aldrovandia</taxon>
    </lineage>
</organism>
<sequence>MNIIDVTMANTYTLRRKEIIENDPLITEEFTHLVSADLIRSFYGALDEHVPRFLELYRKNDPGIAKLHGLLHRVIRGPTLVSSSSNWARSSLKYRWNLSPSSRSSCTSL</sequence>
<accession>A0AAD7RJW8</accession>
<dbReference type="Proteomes" id="UP001221898">
    <property type="component" value="Unassembled WGS sequence"/>
</dbReference>
<evidence type="ECO:0000313" key="1">
    <source>
        <dbReference type="EMBL" id="KAJ8385472.1"/>
    </source>
</evidence>
<dbReference type="AlphaFoldDB" id="A0AAD7RJW8"/>
<gene>
    <name evidence="1" type="ORF">AAFF_G00185680</name>
</gene>
<reference evidence="1" key="1">
    <citation type="journal article" date="2023" name="Science">
        <title>Genome structures resolve the early diversification of teleost fishes.</title>
        <authorList>
            <person name="Parey E."/>
            <person name="Louis A."/>
            <person name="Montfort J."/>
            <person name="Bouchez O."/>
            <person name="Roques C."/>
            <person name="Iampietro C."/>
            <person name="Lluch J."/>
            <person name="Castinel A."/>
            <person name="Donnadieu C."/>
            <person name="Desvignes T."/>
            <person name="Floi Bucao C."/>
            <person name="Jouanno E."/>
            <person name="Wen M."/>
            <person name="Mejri S."/>
            <person name="Dirks R."/>
            <person name="Jansen H."/>
            <person name="Henkel C."/>
            <person name="Chen W.J."/>
            <person name="Zahm M."/>
            <person name="Cabau C."/>
            <person name="Klopp C."/>
            <person name="Thompson A.W."/>
            <person name="Robinson-Rechavi M."/>
            <person name="Braasch I."/>
            <person name="Lecointre G."/>
            <person name="Bobe J."/>
            <person name="Postlethwait J.H."/>
            <person name="Berthelot C."/>
            <person name="Roest Crollius H."/>
            <person name="Guiguen Y."/>
        </authorList>
    </citation>
    <scope>NUCLEOTIDE SEQUENCE</scope>
    <source>
        <strain evidence="1">NC1722</strain>
    </source>
</reference>
<proteinExistence type="predicted"/>
<protein>
    <submittedName>
        <fullName evidence="1">Uncharacterized protein</fullName>
    </submittedName>
</protein>
<keyword evidence="2" id="KW-1185">Reference proteome</keyword>
<dbReference type="EMBL" id="JAINUG010000249">
    <property type="protein sequence ID" value="KAJ8385472.1"/>
    <property type="molecule type" value="Genomic_DNA"/>
</dbReference>